<evidence type="ECO:0000259" key="4">
    <source>
        <dbReference type="Pfam" id="PF00669"/>
    </source>
</evidence>
<name>A0A0K6I0Z1_9BURK</name>
<evidence type="ECO:0000256" key="1">
    <source>
        <dbReference type="ARBA" id="ARBA00004365"/>
    </source>
</evidence>
<evidence type="ECO:0000313" key="5">
    <source>
        <dbReference type="EMBL" id="CUA96713.1"/>
    </source>
</evidence>
<keyword evidence="6" id="KW-1185">Reference proteome</keyword>
<dbReference type="Proteomes" id="UP000183649">
    <property type="component" value="Unassembled WGS sequence"/>
</dbReference>
<keyword evidence="5" id="KW-0966">Cell projection</keyword>
<accession>A0A0K6I0Z1</accession>
<evidence type="ECO:0000313" key="6">
    <source>
        <dbReference type="Proteomes" id="UP000183649"/>
    </source>
</evidence>
<evidence type="ECO:0000256" key="2">
    <source>
        <dbReference type="ARBA" id="ARBA00005709"/>
    </source>
</evidence>
<proteinExistence type="inferred from homology"/>
<dbReference type="RefSeq" id="WP_245609988.1">
    <property type="nucleotide sequence ID" value="NZ_CYHF01000004.1"/>
</dbReference>
<sequence>MAISGIIITNVNSLNSPNALISTSSSLSTYIQQLSTGKQINGPADNPAGYAIS</sequence>
<protein>
    <submittedName>
        <fullName evidence="5">Bacterial flagellin N-terminal helical region</fullName>
    </submittedName>
</protein>
<dbReference type="InterPro" id="IPR001029">
    <property type="entry name" value="Flagellin_N"/>
</dbReference>
<dbReference type="STRING" id="339866.GCA_001418255_01483"/>
<dbReference type="Pfam" id="PF00669">
    <property type="entry name" value="Flagellin_N"/>
    <property type="match status" value="1"/>
</dbReference>
<comment type="similarity">
    <text evidence="2">Belongs to the bacterial flagellin family.</text>
</comment>
<keyword evidence="5" id="KW-0969">Cilium</keyword>
<dbReference type="SUPFAM" id="SSF64518">
    <property type="entry name" value="Phase 1 flagellin"/>
    <property type="match status" value="1"/>
</dbReference>
<organism evidence="5 6">
    <name type="scientific">Thiomonas bhubaneswarensis</name>
    <dbReference type="NCBI Taxonomy" id="339866"/>
    <lineage>
        <taxon>Bacteria</taxon>
        <taxon>Pseudomonadati</taxon>
        <taxon>Pseudomonadota</taxon>
        <taxon>Betaproteobacteria</taxon>
        <taxon>Burkholderiales</taxon>
        <taxon>Thiomonas</taxon>
    </lineage>
</organism>
<dbReference type="GO" id="GO:0009288">
    <property type="term" value="C:bacterial-type flagellum"/>
    <property type="evidence" value="ECO:0007669"/>
    <property type="project" value="UniProtKB-SubCell"/>
</dbReference>
<feature type="domain" description="Flagellin N-terminal" evidence="4">
    <location>
        <begin position="7"/>
        <end position="53"/>
    </location>
</feature>
<evidence type="ECO:0000256" key="3">
    <source>
        <dbReference type="ARBA" id="ARBA00023143"/>
    </source>
</evidence>
<reference evidence="6" key="1">
    <citation type="submission" date="2015-08" db="EMBL/GenBank/DDBJ databases">
        <authorList>
            <person name="Varghese N."/>
        </authorList>
    </citation>
    <scope>NUCLEOTIDE SEQUENCE [LARGE SCALE GENOMIC DNA]</scope>
    <source>
        <strain evidence="6">DSM 18181</strain>
    </source>
</reference>
<keyword evidence="5" id="KW-0282">Flagellum</keyword>
<keyword evidence="3" id="KW-0975">Bacterial flagellum</keyword>
<dbReference type="GO" id="GO:0005198">
    <property type="term" value="F:structural molecule activity"/>
    <property type="evidence" value="ECO:0007669"/>
    <property type="project" value="InterPro"/>
</dbReference>
<gene>
    <name evidence="5" type="ORF">Ga0061069_104253</name>
</gene>
<dbReference type="AlphaFoldDB" id="A0A0K6I0Z1"/>
<dbReference type="EMBL" id="CYHF01000004">
    <property type="protein sequence ID" value="CUA96713.1"/>
    <property type="molecule type" value="Genomic_DNA"/>
</dbReference>
<comment type="subcellular location">
    <subcellularLocation>
        <location evidence="1">Bacterial flagellum</location>
    </subcellularLocation>
</comment>